<dbReference type="InterPro" id="IPR012337">
    <property type="entry name" value="RNaseH-like_sf"/>
</dbReference>
<dbReference type="InterPro" id="IPR047656">
    <property type="entry name" value="IS481-like_transpos"/>
</dbReference>
<dbReference type="Pfam" id="PF13683">
    <property type="entry name" value="rve_3"/>
    <property type="match status" value="1"/>
</dbReference>
<dbReference type="PANTHER" id="PTHR35004">
    <property type="entry name" value="TRANSPOSASE RV3428C-RELATED"/>
    <property type="match status" value="1"/>
</dbReference>
<evidence type="ECO:0000259" key="1">
    <source>
        <dbReference type="PROSITE" id="PS50994"/>
    </source>
</evidence>
<dbReference type="Gene3D" id="1.10.10.10">
    <property type="entry name" value="Winged helix-like DNA-binding domain superfamily/Winged helix DNA-binding domain"/>
    <property type="match status" value="1"/>
</dbReference>
<dbReference type="InterPro" id="IPR036388">
    <property type="entry name" value="WH-like_DNA-bd_sf"/>
</dbReference>
<dbReference type="NCBIfam" id="NF033577">
    <property type="entry name" value="transpos_IS481"/>
    <property type="match status" value="1"/>
</dbReference>
<dbReference type="InterPro" id="IPR036397">
    <property type="entry name" value="RNaseH_sf"/>
</dbReference>
<dbReference type="InterPro" id="IPR001584">
    <property type="entry name" value="Integrase_cat-core"/>
</dbReference>
<dbReference type="RefSeq" id="WP_285452190.1">
    <property type="nucleotide sequence ID" value="NZ_CP127173.1"/>
</dbReference>
<dbReference type="EMBL" id="CP127173">
    <property type="protein sequence ID" value="WIV55308.1"/>
    <property type="molecule type" value="Genomic_DNA"/>
</dbReference>
<sequence>MAERVWSEKDLVRRANRRLAVLRHAEEVSGNVAATCRYYGISRTVFYRWKRRYEDEGIDGLKDRSSAPLHCPTITPPEVVEKIIHLRQHYHFGPLKIEMYLRRYHDQEIGHSTIYRILKRLGMSRLPASQRYKRHQQRWKRYEKQRPGHQLQIDVKFVEPITTDAGRKKRYYQYTAIDDCTRLRILRIYPRSDQKTAIQFLDYVLSRLPFQVEKIQTDNGAEFQSAFHWHLLDQGIGHVYIRPATPRLNGKVERSHRIDAEEFYRLLDGVVLGDIGAFNDKLKEWEDYYNYHRPHGGLDGQTPYERLLQKTQPPSQGVNDQKQQHT</sequence>
<evidence type="ECO:0000313" key="4">
    <source>
        <dbReference type="Proteomes" id="UP001227101"/>
    </source>
</evidence>
<dbReference type="EMBL" id="CP127173">
    <property type="protein sequence ID" value="WIV57983.1"/>
    <property type="molecule type" value="Genomic_DNA"/>
</dbReference>
<accession>A0ABY8XI58</accession>
<evidence type="ECO:0000313" key="3">
    <source>
        <dbReference type="EMBL" id="WIV57983.1"/>
    </source>
</evidence>
<dbReference type="SUPFAM" id="SSF53098">
    <property type="entry name" value="Ribonuclease H-like"/>
    <property type="match status" value="1"/>
</dbReference>
<dbReference type="Pfam" id="PF13565">
    <property type="entry name" value="HTH_32"/>
    <property type="match status" value="1"/>
</dbReference>
<keyword evidence="4" id="KW-1185">Reference proteome</keyword>
<dbReference type="SUPFAM" id="SSF46689">
    <property type="entry name" value="Homeodomain-like"/>
    <property type="match status" value="1"/>
</dbReference>
<protein>
    <submittedName>
        <fullName evidence="2">IS481 family transposase</fullName>
    </submittedName>
</protein>
<dbReference type="InterPro" id="IPR009057">
    <property type="entry name" value="Homeodomain-like_sf"/>
</dbReference>
<dbReference type="PANTHER" id="PTHR35004:SF7">
    <property type="entry name" value="INTEGRASE PROTEIN"/>
    <property type="match status" value="1"/>
</dbReference>
<dbReference type="Gene3D" id="3.30.420.10">
    <property type="entry name" value="Ribonuclease H-like superfamily/Ribonuclease H"/>
    <property type="match status" value="1"/>
</dbReference>
<dbReference type="PROSITE" id="PS50994">
    <property type="entry name" value="INTEGRASE"/>
    <property type="match status" value="1"/>
</dbReference>
<dbReference type="Proteomes" id="UP001227101">
    <property type="component" value="Chromosome"/>
</dbReference>
<evidence type="ECO:0000313" key="2">
    <source>
        <dbReference type="EMBL" id="WIV55308.1"/>
    </source>
</evidence>
<reference evidence="2 4" key="1">
    <citation type="submission" date="2023-06" db="EMBL/GenBank/DDBJ databases">
        <authorList>
            <person name="Oyuntsetseg B."/>
            <person name="Kim S.B."/>
        </authorList>
    </citation>
    <scope>NUCLEOTIDE SEQUENCE [LARGE SCALE GENOMIC DNA]</scope>
    <source>
        <strain evidence="2 4">2-2</strain>
    </source>
</reference>
<feature type="domain" description="Integrase catalytic" evidence="1">
    <location>
        <begin position="143"/>
        <end position="311"/>
    </location>
</feature>
<proteinExistence type="predicted"/>
<name>A0ABY8XI58_9PSEU</name>
<gene>
    <name evidence="3" type="ORF">QP939_04720</name>
    <name evidence="2" type="ORF">QP939_41855</name>
</gene>
<organism evidence="2 4">
    <name type="scientific">Amycolatopsis nalaikhensis</name>
    <dbReference type="NCBI Taxonomy" id="715472"/>
    <lineage>
        <taxon>Bacteria</taxon>
        <taxon>Bacillati</taxon>
        <taxon>Actinomycetota</taxon>
        <taxon>Actinomycetes</taxon>
        <taxon>Pseudonocardiales</taxon>
        <taxon>Pseudonocardiaceae</taxon>
        <taxon>Amycolatopsis</taxon>
    </lineage>
</organism>